<dbReference type="PROSITE" id="PS50126">
    <property type="entry name" value="S1"/>
    <property type="match status" value="1"/>
</dbReference>
<dbReference type="OMA" id="RWDINIA"/>
<dbReference type="Gene3D" id="2.40.50.140">
    <property type="entry name" value="Nucleic acid-binding proteins"/>
    <property type="match status" value="1"/>
</dbReference>
<feature type="compositionally biased region" description="Low complexity" evidence="1">
    <location>
        <begin position="53"/>
        <end position="69"/>
    </location>
</feature>
<protein>
    <recommendedName>
        <fullName evidence="2">S1 motif domain-containing protein</fullName>
    </recommendedName>
</protein>
<evidence type="ECO:0000313" key="3">
    <source>
        <dbReference type="EMBL" id="KAH7424221.1"/>
    </source>
</evidence>
<dbReference type="AlphaFoldDB" id="A0A8T2TLB9"/>
<gene>
    <name evidence="3" type="ORF">KP509_12G095700</name>
</gene>
<evidence type="ECO:0000259" key="2">
    <source>
        <dbReference type="PROSITE" id="PS50126"/>
    </source>
</evidence>
<comment type="caution">
    <text evidence="3">The sequence shown here is derived from an EMBL/GenBank/DDBJ whole genome shotgun (WGS) entry which is preliminary data.</text>
</comment>
<dbReference type="EMBL" id="CM035417">
    <property type="protein sequence ID" value="KAH7424221.1"/>
    <property type="molecule type" value="Genomic_DNA"/>
</dbReference>
<keyword evidence="4" id="KW-1185">Reference proteome</keyword>
<dbReference type="OrthoDB" id="10343418at2759"/>
<proteinExistence type="predicted"/>
<feature type="domain" description="S1 motif" evidence="2">
    <location>
        <begin position="128"/>
        <end position="198"/>
    </location>
</feature>
<dbReference type="GO" id="GO:0003676">
    <property type="term" value="F:nucleic acid binding"/>
    <property type="evidence" value="ECO:0007669"/>
    <property type="project" value="InterPro"/>
</dbReference>
<evidence type="ECO:0000256" key="1">
    <source>
        <dbReference type="SAM" id="MobiDB-lite"/>
    </source>
</evidence>
<accession>A0A8T2TLB9</accession>
<feature type="region of interest" description="Disordered" evidence="1">
    <location>
        <begin position="52"/>
        <end position="83"/>
    </location>
</feature>
<dbReference type="InterPro" id="IPR003029">
    <property type="entry name" value="S1_domain"/>
</dbReference>
<name>A0A8T2TLB9_CERRI</name>
<dbReference type="SUPFAM" id="SSF50249">
    <property type="entry name" value="Nucleic acid-binding proteins"/>
    <property type="match status" value="1"/>
</dbReference>
<sequence length="200" mass="22998">MACRSLRTRLACSYDVTQSVAGDGPWMRRREMNLLTRLRSFCSSLNTAAYVNQPQAQSQPQQQQPSQPQRIESSYESPIRRRPYNAEAKMRMKAYRREAMQRQYAQELEDEEKYFQIDHEVMYKKGDPGTVEGIVRDHSTVGYFVTLPNKREGFLACSQLGCSGGIPLLKRLYKVGDEITVRAEIVGDGGRDRLYTRKDS</sequence>
<reference evidence="3" key="1">
    <citation type="submission" date="2021-08" db="EMBL/GenBank/DDBJ databases">
        <title>WGS assembly of Ceratopteris richardii.</title>
        <authorList>
            <person name="Marchant D.B."/>
            <person name="Chen G."/>
            <person name="Jenkins J."/>
            <person name="Shu S."/>
            <person name="Leebens-Mack J."/>
            <person name="Grimwood J."/>
            <person name="Schmutz J."/>
            <person name="Soltis P."/>
            <person name="Soltis D."/>
            <person name="Chen Z.-H."/>
        </authorList>
    </citation>
    <scope>NUCLEOTIDE SEQUENCE</scope>
    <source>
        <strain evidence="3">Whitten #5841</strain>
        <tissue evidence="3">Leaf</tissue>
    </source>
</reference>
<dbReference type="Proteomes" id="UP000825935">
    <property type="component" value="Chromosome 12"/>
</dbReference>
<organism evidence="3 4">
    <name type="scientific">Ceratopteris richardii</name>
    <name type="common">Triangle waterfern</name>
    <dbReference type="NCBI Taxonomy" id="49495"/>
    <lineage>
        <taxon>Eukaryota</taxon>
        <taxon>Viridiplantae</taxon>
        <taxon>Streptophyta</taxon>
        <taxon>Embryophyta</taxon>
        <taxon>Tracheophyta</taxon>
        <taxon>Polypodiopsida</taxon>
        <taxon>Polypodiidae</taxon>
        <taxon>Polypodiales</taxon>
        <taxon>Pteridineae</taxon>
        <taxon>Pteridaceae</taxon>
        <taxon>Parkerioideae</taxon>
        <taxon>Ceratopteris</taxon>
    </lineage>
</organism>
<evidence type="ECO:0000313" key="4">
    <source>
        <dbReference type="Proteomes" id="UP000825935"/>
    </source>
</evidence>
<dbReference type="InterPro" id="IPR012340">
    <property type="entry name" value="NA-bd_OB-fold"/>
</dbReference>